<protein>
    <submittedName>
        <fullName evidence="2">Phosphodiesterase</fullName>
    </submittedName>
</protein>
<dbReference type="OrthoDB" id="332939at2"/>
<dbReference type="KEGG" id="blq:L21SP5_02349"/>
<organism evidence="2 3">
    <name type="scientific">Salinivirga cyanobacteriivorans</name>
    <dbReference type="NCBI Taxonomy" id="1307839"/>
    <lineage>
        <taxon>Bacteria</taxon>
        <taxon>Pseudomonadati</taxon>
        <taxon>Bacteroidota</taxon>
        <taxon>Bacteroidia</taxon>
        <taxon>Bacteroidales</taxon>
        <taxon>Salinivirgaceae</taxon>
        <taxon>Salinivirga</taxon>
    </lineage>
</organism>
<sequence>MKCFFVSDLHGKIDRYEKLIERIKIERPALLFVGGDILPNFNSLIENEYDDFILDYLIPKFKELKIELKKYYPKIYIIFGNDDPKEEEEKLLKGEKFGIWEYLHNKKTVFNGYAFYGYANVPPTPFLLKDWERYDVSRYVDPGCVGPTEGARSVNETEDIKFATIAKDLALLVGEDKLDKAVFLFHSPPYKSNLDRAALDDVFIDHVPADVHVGSIAIQRFIKEKQPLLTLHGHIHESSRITGSWKDKIDKTLMFSAAIEPPELAIVVFDLEELDLASRLIT</sequence>
<dbReference type="InterPro" id="IPR004843">
    <property type="entry name" value="Calcineurin-like_PHP"/>
</dbReference>
<evidence type="ECO:0000313" key="3">
    <source>
        <dbReference type="Proteomes" id="UP000064893"/>
    </source>
</evidence>
<evidence type="ECO:0000313" key="2">
    <source>
        <dbReference type="EMBL" id="ALO15981.1"/>
    </source>
</evidence>
<dbReference type="PANTHER" id="PTHR37523">
    <property type="entry name" value="METALLOPHOSPHOESTERASE"/>
    <property type="match status" value="1"/>
</dbReference>
<dbReference type="RefSeq" id="WP_057953393.1">
    <property type="nucleotide sequence ID" value="NZ_CP013118.1"/>
</dbReference>
<dbReference type="STRING" id="1307839.L21SP5_02349"/>
<dbReference type="GO" id="GO:0016787">
    <property type="term" value="F:hydrolase activity"/>
    <property type="evidence" value="ECO:0007669"/>
    <property type="project" value="InterPro"/>
</dbReference>
<dbReference type="AlphaFoldDB" id="A0A0S2I108"/>
<dbReference type="EMBL" id="CP013118">
    <property type="protein sequence ID" value="ALO15981.1"/>
    <property type="molecule type" value="Genomic_DNA"/>
</dbReference>
<accession>A0A0S2I108</accession>
<dbReference type="Gene3D" id="3.60.21.10">
    <property type="match status" value="1"/>
</dbReference>
<dbReference type="PANTHER" id="PTHR37523:SF1">
    <property type="entry name" value="CALCINEURIN-LIKE PHOSPHOESTERASE DOMAIN-CONTAINING PROTEIN"/>
    <property type="match status" value="1"/>
</dbReference>
<evidence type="ECO:0000259" key="1">
    <source>
        <dbReference type="Pfam" id="PF00149"/>
    </source>
</evidence>
<dbReference type="Pfam" id="PF00149">
    <property type="entry name" value="Metallophos"/>
    <property type="match status" value="1"/>
</dbReference>
<dbReference type="SUPFAM" id="SSF56300">
    <property type="entry name" value="Metallo-dependent phosphatases"/>
    <property type="match status" value="1"/>
</dbReference>
<dbReference type="InterPro" id="IPR029052">
    <property type="entry name" value="Metallo-depent_PP-like"/>
</dbReference>
<name>A0A0S2I108_9BACT</name>
<proteinExistence type="predicted"/>
<reference evidence="2 3" key="1">
    <citation type="submission" date="2015-11" db="EMBL/GenBank/DDBJ databases">
        <title>Description and complete genome sequence of a novel strain predominating in hypersaline microbial mats and representing a new family of the Bacteriodetes phylum.</title>
        <authorList>
            <person name="Spring S."/>
            <person name="Bunk B."/>
            <person name="Sproer C."/>
            <person name="Klenk H.-P."/>
        </authorList>
    </citation>
    <scope>NUCLEOTIDE SEQUENCE [LARGE SCALE GENOMIC DNA]</scope>
    <source>
        <strain evidence="2 3">L21-Spi-D4</strain>
    </source>
</reference>
<dbReference type="Proteomes" id="UP000064893">
    <property type="component" value="Chromosome"/>
</dbReference>
<gene>
    <name evidence="2" type="ORF">L21SP5_02349</name>
</gene>
<keyword evidence="3" id="KW-1185">Reference proteome</keyword>
<feature type="domain" description="Calcineurin-like phosphoesterase" evidence="1">
    <location>
        <begin position="1"/>
        <end position="237"/>
    </location>
</feature>